<accession>A0ACC2WBA4</accession>
<comment type="caution">
    <text evidence="1">The sequence shown here is derived from an EMBL/GenBank/DDBJ whole genome shotgun (WGS) entry which is preliminary data.</text>
</comment>
<evidence type="ECO:0000313" key="2">
    <source>
        <dbReference type="Proteomes" id="UP001227268"/>
    </source>
</evidence>
<protein>
    <submittedName>
        <fullName evidence="1">Uncharacterized protein</fullName>
    </submittedName>
</protein>
<evidence type="ECO:0000313" key="1">
    <source>
        <dbReference type="EMBL" id="KAJ9109044.1"/>
    </source>
</evidence>
<reference evidence="1" key="1">
    <citation type="submission" date="2023-04" db="EMBL/GenBank/DDBJ databases">
        <title>Draft Genome sequencing of Naganishia species isolated from polar environments using Oxford Nanopore Technology.</title>
        <authorList>
            <person name="Leo P."/>
            <person name="Venkateswaran K."/>
        </authorList>
    </citation>
    <scope>NUCLEOTIDE SEQUENCE</scope>
    <source>
        <strain evidence="1">MNA-CCFEE 5423</strain>
    </source>
</reference>
<name>A0ACC2WBA4_9TREE</name>
<gene>
    <name evidence="1" type="ORF">QFC21_000370</name>
</gene>
<dbReference type="EMBL" id="JASBWT010000001">
    <property type="protein sequence ID" value="KAJ9109044.1"/>
    <property type="molecule type" value="Genomic_DNA"/>
</dbReference>
<dbReference type="Proteomes" id="UP001227268">
    <property type="component" value="Unassembled WGS sequence"/>
</dbReference>
<organism evidence="1 2">
    <name type="scientific">Naganishia friedmannii</name>
    <dbReference type="NCBI Taxonomy" id="89922"/>
    <lineage>
        <taxon>Eukaryota</taxon>
        <taxon>Fungi</taxon>
        <taxon>Dikarya</taxon>
        <taxon>Basidiomycota</taxon>
        <taxon>Agaricomycotina</taxon>
        <taxon>Tremellomycetes</taxon>
        <taxon>Filobasidiales</taxon>
        <taxon>Filobasidiaceae</taxon>
        <taxon>Naganishia</taxon>
    </lineage>
</organism>
<sequence length="1401" mass="154831">MEKMENLVNYETSGENSPFVTAPQPPLKPSVPDVPIVSISIKGAGTRSTSGQHTPPASSSGTAENKTPVKIQIPTKVHSFPRRPPTPSVPFSKGLESRGGFNVLGASNAVSTRETVKPTAPELEDGEEGEVEEGEAVTMREGPTQPVSVVVAELASGESIRLTAVSPSTAFQTHSVQSTERHVHKLREDKRRSRPERSPSPPRRSSSRPRRPATETRDVKWAETVEKAQSRKAPAVTNMDESHQRFRPKGSSGRSEKQRSPTRSSSRPARTAGSSPNRDDSGGWSSSHTEGWRLEAEGKEPRGQRHDRLRRMSPEGDSYDLNRLGRHPDRKPQQRGGLDYGTSPVASVDTRGPRDHRSRDIPYRYDRSDNRSDYSQTRQHIDRHDNYIPASHYVADNGPGGYVSQRQPYTQDRRHIPSPESLNSRRHESTYNGRNRAPVRTSTYPENQYIPGRENANATSSYPASRDDPQGWNSHYPDRNIPQARYGAGQGRPEHQRPVERHPRPPHNEGQANRYLHQGSQDPTPGNDLGHRKNGSLQGQAQGPEHLSPRPERRALSPSTSREEYRQLKRSGSATLSPNDRFQNGSRSKKAKVEPEASLPPITTDVVMQSADSEVIPPPPRETPPEPPADEDIPAAPPSPASEMPVSHTNANQVEIRQALGDPTPSALQPENVTTTPIPPISFADNAVPAVTALWEPSVTEPLLVAPSSSEILPPPLKVPARFKIAPERVVSPLIASSLVEQNVKSPIPPPWSPNVPGPTAPGTVFRTNSPLPGQLSPGAPSITMQGMSSPPRAPTPNPNLTFSFLDYHTPAHSGNNTPLVNKTFFVRKKGERLDPKDDAAAYERQLIGVTKLDDFDMPTGNDKKEATLGKGTFGVVTRATRKADDRVVALKLLQPPEEAKGQGKAGVLGTTVREIKILKLLNHENIVPLLDIVIERDQAASAGDLKTFLVFPYMDHDLCGLLKNPKLEITDRLVKLYALQLLEGVAYMHHNNIVHRDLKSANILIDNQGLLQIADFGLARAVPSGPFECDDDLFMTNMVVTRWYRAPELFMGETQYGFEVDMWSVGCILSEMWTRRVLFMGRSDPDQLKLIFDLCGTPEQDYVRFETDLRQKEVINDNQGADSRKTIPVIEMASQVRKRILRDDSRYQHAKAEFKDLLDKFLQVNPAKRMSAADALNDRYFWVAPGPLPRSEVVHLNASKERRDQQEEAEAKERSREIERVQQQAQVSIQAHMVNNAVLASMPPRPHMQQPPTQLNASAYPMRNNNPYAQAAPTFYPQANMVVHTAMPPNAMPYPNAGSVPALNPYATQTTAAYPPHASLKRNGPGFVPNAHQPPGGNLPVHRNHAMQNNGGFAKSNQPTAAVNFRPKLKGNFLSVKPPPATSSQEQTQNQRPPNPDRFG</sequence>
<keyword evidence="2" id="KW-1185">Reference proteome</keyword>
<proteinExistence type="predicted"/>